<sequence length="380" mass="42802">MPRIQLDKLARRELASKELCDLTYPWTRNVYRLFLNAVWKSALEGSFLSSGCWRSESFALDWRGAQFSISISMQTDLWLSDPEAAYSQWQRGEATGADRRAFADQSIVQHCSMFSRFNDYLSARRLSVVSFGSDQIQGFFDQLEHDCQPGTTTRLRYLKLVDRFSRHLMAIGLRTENPAAEMLAREHWPEDEPTPVYLSEGDDKRLQAVCVSASCESVKELRNTAIVALFLGTGITAAELSLLRVRDLDPDGNRPSVMVEKHGPRLARRVPVDGFAFDALRAYHDVRVELTCPTEWLFVATSGGKPMKPDTLLKCVRAALQRAGLSAADESPRLLRNTYGRRHIAAGKTNEQVSNLLGLSSHRTVTRLRQTLESFPSIEG</sequence>
<dbReference type="EMBL" id="FCOF02000065">
    <property type="protein sequence ID" value="SAK93453.1"/>
    <property type="molecule type" value="Genomic_DNA"/>
</dbReference>
<dbReference type="PROSITE" id="PS51898">
    <property type="entry name" value="TYR_RECOMBINASE"/>
    <property type="match status" value="1"/>
</dbReference>
<dbReference type="InterPro" id="IPR013762">
    <property type="entry name" value="Integrase-like_cat_sf"/>
</dbReference>
<keyword evidence="2" id="KW-0233">DNA recombination</keyword>
<dbReference type="InterPro" id="IPR050090">
    <property type="entry name" value="Tyrosine_recombinase_XerCD"/>
</dbReference>
<evidence type="ECO:0000256" key="1">
    <source>
        <dbReference type="ARBA" id="ARBA00022908"/>
    </source>
</evidence>
<dbReference type="Proteomes" id="UP000054870">
    <property type="component" value="Unassembled WGS sequence"/>
</dbReference>
<dbReference type="InterPro" id="IPR011010">
    <property type="entry name" value="DNA_brk_join_enz"/>
</dbReference>
<reference evidence="4" key="1">
    <citation type="submission" date="2016-01" db="EMBL/GenBank/DDBJ databases">
        <authorList>
            <person name="Peeters C."/>
        </authorList>
    </citation>
    <scope>NUCLEOTIDE SEQUENCE [LARGE SCALE GENOMIC DNA]</scope>
    <source>
        <strain evidence="4">LMG 29318</strain>
    </source>
</reference>
<evidence type="ECO:0000313" key="4">
    <source>
        <dbReference type="EMBL" id="SAK93453.1"/>
    </source>
</evidence>
<evidence type="ECO:0000313" key="5">
    <source>
        <dbReference type="Proteomes" id="UP000054870"/>
    </source>
</evidence>
<dbReference type="PANTHER" id="PTHR30349">
    <property type="entry name" value="PHAGE INTEGRASE-RELATED"/>
    <property type="match status" value="1"/>
</dbReference>
<gene>
    <name evidence="4" type="ORF">AWB75_06675</name>
</gene>
<proteinExistence type="predicted"/>
<keyword evidence="1" id="KW-0229">DNA integration</keyword>
<dbReference type="GO" id="GO:0003677">
    <property type="term" value="F:DNA binding"/>
    <property type="evidence" value="ECO:0007669"/>
    <property type="project" value="InterPro"/>
</dbReference>
<dbReference type="AlphaFoldDB" id="A0A158DG50"/>
<name>A0A158DG50_9BURK</name>
<dbReference type="InterPro" id="IPR002104">
    <property type="entry name" value="Integrase_catalytic"/>
</dbReference>
<keyword evidence="5" id="KW-1185">Reference proteome</keyword>
<protein>
    <submittedName>
        <fullName evidence="4">Phage integrase family protein</fullName>
    </submittedName>
</protein>
<dbReference type="CDD" id="cd00397">
    <property type="entry name" value="DNA_BRE_C"/>
    <property type="match status" value="1"/>
</dbReference>
<comment type="caution">
    <text evidence="4">The sequence shown here is derived from an EMBL/GenBank/DDBJ whole genome shotgun (WGS) entry which is preliminary data.</text>
</comment>
<dbReference type="SUPFAM" id="SSF56349">
    <property type="entry name" value="DNA breaking-rejoining enzymes"/>
    <property type="match status" value="1"/>
</dbReference>
<feature type="domain" description="Tyr recombinase" evidence="3">
    <location>
        <begin position="193"/>
        <end position="380"/>
    </location>
</feature>
<organism evidence="4 5">
    <name type="scientific">Caballeronia catudaia</name>
    <dbReference type="NCBI Taxonomy" id="1777136"/>
    <lineage>
        <taxon>Bacteria</taxon>
        <taxon>Pseudomonadati</taxon>
        <taxon>Pseudomonadota</taxon>
        <taxon>Betaproteobacteria</taxon>
        <taxon>Burkholderiales</taxon>
        <taxon>Burkholderiaceae</taxon>
        <taxon>Caballeronia</taxon>
    </lineage>
</organism>
<dbReference type="GO" id="GO:0015074">
    <property type="term" value="P:DNA integration"/>
    <property type="evidence" value="ECO:0007669"/>
    <property type="project" value="UniProtKB-KW"/>
</dbReference>
<evidence type="ECO:0000259" key="3">
    <source>
        <dbReference type="PROSITE" id="PS51898"/>
    </source>
</evidence>
<dbReference type="GO" id="GO:0006310">
    <property type="term" value="P:DNA recombination"/>
    <property type="evidence" value="ECO:0007669"/>
    <property type="project" value="UniProtKB-KW"/>
</dbReference>
<evidence type="ECO:0000256" key="2">
    <source>
        <dbReference type="ARBA" id="ARBA00023172"/>
    </source>
</evidence>
<accession>A0A158DG50</accession>
<dbReference type="Pfam" id="PF00589">
    <property type="entry name" value="Phage_integrase"/>
    <property type="match status" value="1"/>
</dbReference>
<dbReference type="Gene3D" id="1.10.443.10">
    <property type="entry name" value="Intergrase catalytic core"/>
    <property type="match status" value="1"/>
</dbReference>